<dbReference type="RefSeq" id="WP_146530737.1">
    <property type="nucleotide sequence ID" value="NZ_SJPV01000015.1"/>
</dbReference>
<comment type="caution">
    <text evidence="1">The sequence shown here is derived from an EMBL/GenBank/DDBJ whole genome shotgun (WGS) entry which is preliminary data.</text>
</comment>
<organism evidence="1 2">
    <name type="scientific">Novipirellula artificiosorum</name>
    <dbReference type="NCBI Taxonomy" id="2528016"/>
    <lineage>
        <taxon>Bacteria</taxon>
        <taxon>Pseudomonadati</taxon>
        <taxon>Planctomycetota</taxon>
        <taxon>Planctomycetia</taxon>
        <taxon>Pirellulales</taxon>
        <taxon>Pirellulaceae</taxon>
        <taxon>Novipirellula</taxon>
    </lineage>
</organism>
<dbReference type="SUPFAM" id="SSF55486">
    <property type="entry name" value="Metalloproteases ('zincins'), catalytic domain"/>
    <property type="match status" value="1"/>
</dbReference>
<evidence type="ECO:0000313" key="2">
    <source>
        <dbReference type="Proteomes" id="UP000319143"/>
    </source>
</evidence>
<accession>A0A5C6D3I1</accession>
<reference evidence="1 2" key="1">
    <citation type="submission" date="2019-02" db="EMBL/GenBank/DDBJ databases">
        <title>Deep-cultivation of Planctomycetes and their phenomic and genomic characterization uncovers novel biology.</title>
        <authorList>
            <person name="Wiegand S."/>
            <person name="Jogler M."/>
            <person name="Boedeker C."/>
            <person name="Pinto D."/>
            <person name="Vollmers J."/>
            <person name="Rivas-Marin E."/>
            <person name="Kohn T."/>
            <person name="Peeters S.H."/>
            <person name="Heuer A."/>
            <person name="Rast P."/>
            <person name="Oberbeckmann S."/>
            <person name="Bunk B."/>
            <person name="Jeske O."/>
            <person name="Meyerdierks A."/>
            <person name="Storesund J.E."/>
            <person name="Kallscheuer N."/>
            <person name="Luecker S."/>
            <person name="Lage O.M."/>
            <person name="Pohl T."/>
            <person name="Merkel B.J."/>
            <person name="Hornburger P."/>
            <person name="Mueller R.-W."/>
            <person name="Bruemmer F."/>
            <person name="Labrenz M."/>
            <person name="Spormann A.M."/>
            <person name="Op Den Camp H."/>
            <person name="Overmann J."/>
            <person name="Amann R."/>
            <person name="Jetten M.S.M."/>
            <person name="Mascher T."/>
            <person name="Medema M.H."/>
            <person name="Devos D.P."/>
            <person name="Kaster A.-K."/>
            <person name="Ovreas L."/>
            <person name="Rohde M."/>
            <person name="Galperin M.Y."/>
            <person name="Jogler C."/>
        </authorList>
    </citation>
    <scope>NUCLEOTIDE SEQUENCE [LARGE SCALE GENOMIC DNA]</scope>
    <source>
        <strain evidence="1 2">Poly41</strain>
    </source>
</reference>
<dbReference type="Proteomes" id="UP000319143">
    <property type="component" value="Unassembled WGS sequence"/>
</dbReference>
<dbReference type="AlphaFoldDB" id="A0A5C6D3I1"/>
<keyword evidence="2" id="KW-1185">Reference proteome</keyword>
<evidence type="ECO:0000313" key="1">
    <source>
        <dbReference type="EMBL" id="TWU31773.1"/>
    </source>
</evidence>
<sequence>MFTKFLRSNQDSLRVAIGGSSFDWFGQSAGGFAYYGCFTNTVAKVVYVFIEGLPSGSPIWVADIASHEAGHGFGLSHQSTYDESGQLIDEYNPGVGYWDPIMGSRKSGIATWHNGPSENGATQLQDDMAILAGTTNGFGYRTDDHSDLLANATPMVSVGQNRTGQGIIETNDDIDTFSFTASIRCQA</sequence>
<proteinExistence type="predicted"/>
<dbReference type="Pfam" id="PF13582">
    <property type="entry name" value="Reprolysin_3"/>
    <property type="match status" value="1"/>
</dbReference>
<protein>
    <submittedName>
        <fullName evidence="1">Uncharacterized protein</fullName>
    </submittedName>
</protein>
<dbReference type="EMBL" id="SJPV01000015">
    <property type="protein sequence ID" value="TWU31773.1"/>
    <property type="molecule type" value="Genomic_DNA"/>
</dbReference>
<name>A0A5C6D3I1_9BACT</name>
<dbReference type="OrthoDB" id="220114at2"/>
<gene>
    <name evidence="1" type="ORF">Poly41_60080</name>
</gene>